<name>A0A812UR27_9DINO</name>
<evidence type="ECO:0000313" key="1">
    <source>
        <dbReference type="EMBL" id="CAE7580301.1"/>
    </source>
</evidence>
<dbReference type="Proteomes" id="UP000604046">
    <property type="component" value="Unassembled WGS sequence"/>
</dbReference>
<keyword evidence="2" id="KW-1185">Reference proteome</keyword>
<organism evidence="1 2">
    <name type="scientific">Symbiodinium natans</name>
    <dbReference type="NCBI Taxonomy" id="878477"/>
    <lineage>
        <taxon>Eukaryota</taxon>
        <taxon>Sar</taxon>
        <taxon>Alveolata</taxon>
        <taxon>Dinophyceae</taxon>
        <taxon>Suessiales</taxon>
        <taxon>Symbiodiniaceae</taxon>
        <taxon>Symbiodinium</taxon>
    </lineage>
</organism>
<sequence>MVISQWGLLYGLQSTSQCSVEHGNTAPCPWHKTHHWAIAFSRYAHMREEHGTQSEYQQALDFKKADAAAMGQLLLIKQDQADLDWERQLAGALKEAEARCVANHGRAPWGCRWFEEWRKNAHDAAELGQTLHVFYFEGKTGQGKIAWQELSDPKVREKVRSYSGLGASQTAEVAYLDKEGLRYVEHDIREFEILMGASGITADWTANPPPCEPQVQH</sequence>
<dbReference type="AlphaFoldDB" id="A0A812UR27"/>
<gene>
    <name evidence="1" type="ORF">SNAT2548_LOCUS33106</name>
</gene>
<dbReference type="EMBL" id="CAJNDS010002741">
    <property type="protein sequence ID" value="CAE7580301.1"/>
    <property type="molecule type" value="Genomic_DNA"/>
</dbReference>
<proteinExistence type="predicted"/>
<reference evidence="1" key="1">
    <citation type="submission" date="2021-02" db="EMBL/GenBank/DDBJ databases">
        <authorList>
            <person name="Dougan E. K."/>
            <person name="Rhodes N."/>
            <person name="Thang M."/>
            <person name="Chan C."/>
        </authorList>
    </citation>
    <scope>NUCLEOTIDE SEQUENCE</scope>
</reference>
<evidence type="ECO:0000313" key="2">
    <source>
        <dbReference type="Proteomes" id="UP000604046"/>
    </source>
</evidence>
<comment type="caution">
    <text evidence="1">The sequence shown here is derived from an EMBL/GenBank/DDBJ whole genome shotgun (WGS) entry which is preliminary data.</text>
</comment>
<dbReference type="OrthoDB" id="431012at2759"/>
<accession>A0A812UR27</accession>
<protein>
    <submittedName>
        <fullName evidence="1">Uncharacterized protein</fullName>
    </submittedName>
</protein>